<evidence type="ECO:0000313" key="5">
    <source>
        <dbReference type="EMBL" id="TSI15138.1"/>
    </source>
</evidence>
<dbReference type="SUPFAM" id="SSF46689">
    <property type="entry name" value="Homeodomain-like"/>
    <property type="match status" value="1"/>
</dbReference>
<feature type="compositionally biased region" description="Basic and acidic residues" evidence="3">
    <location>
        <begin position="61"/>
        <end position="71"/>
    </location>
</feature>
<feature type="region of interest" description="Disordered" evidence="3">
    <location>
        <begin position="61"/>
        <end position="86"/>
    </location>
</feature>
<protein>
    <submittedName>
        <fullName evidence="5">TetR/AcrR family transcriptional regulator</fullName>
    </submittedName>
</protein>
<sequence length="233" mass="25655">MEAAITTLDAVGAEKMTLRGLAAQLDSGVASLYWYAAGKDQLMAIVSDELLGRALDEAEALERADQPHPKQFENYPPPEPDGRTSTGTAEGLLQIRRLVLCLFVQMLEHRWLASQLIKAGPDEQNSLTYWELVGQALQNSGLDLTRQLQASMVVSTYASGMGAEVSQRAIEREAAEDGEAQHTAQIDHWASFSEEDFPFVHSVLGEFENLDEASDFIMGLDLVLSGLERLTWD</sequence>
<evidence type="ECO:0000259" key="4">
    <source>
        <dbReference type="Pfam" id="PF02909"/>
    </source>
</evidence>
<organism evidence="5 6">
    <name type="scientific">Brevibacterium aurantiacum</name>
    <dbReference type="NCBI Taxonomy" id="273384"/>
    <lineage>
        <taxon>Bacteria</taxon>
        <taxon>Bacillati</taxon>
        <taxon>Actinomycetota</taxon>
        <taxon>Actinomycetes</taxon>
        <taxon>Micrococcales</taxon>
        <taxon>Brevibacteriaceae</taxon>
        <taxon>Brevibacterium</taxon>
    </lineage>
</organism>
<reference evidence="5 6" key="1">
    <citation type="submission" date="2019-07" db="EMBL/GenBank/DDBJ databases">
        <title>Draft genome sequence of Brevibacterium aurantiacum XU54 isolated from Xinjiang China.</title>
        <authorList>
            <person name="Xu X."/>
        </authorList>
    </citation>
    <scope>NUCLEOTIDE SEQUENCE [LARGE SCALE GENOMIC DNA]</scope>
    <source>
        <strain evidence="5 6">XU54</strain>
    </source>
</reference>
<dbReference type="AlphaFoldDB" id="A0A556CDK3"/>
<dbReference type="Gene3D" id="1.10.10.60">
    <property type="entry name" value="Homeodomain-like"/>
    <property type="match status" value="1"/>
</dbReference>
<evidence type="ECO:0000313" key="6">
    <source>
        <dbReference type="Proteomes" id="UP000316406"/>
    </source>
</evidence>
<dbReference type="InterPro" id="IPR036271">
    <property type="entry name" value="Tet_transcr_reg_TetR-rel_C_sf"/>
</dbReference>
<dbReference type="GO" id="GO:0045892">
    <property type="term" value="P:negative regulation of DNA-templated transcription"/>
    <property type="evidence" value="ECO:0007669"/>
    <property type="project" value="InterPro"/>
</dbReference>
<dbReference type="InterPro" id="IPR009057">
    <property type="entry name" value="Homeodomain-like_sf"/>
</dbReference>
<dbReference type="Pfam" id="PF02909">
    <property type="entry name" value="TetR_C_1"/>
    <property type="match status" value="1"/>
</dbReference>
<dbReference type="EMBL" id="VLTK01000007">
    <property type="protein sequence ID" value="TSI15138.1"/>
    <property type="molecule type" value="Genomic_DNA"/>
</dbReference>
<evidence type="ECO:0000256" key="3">
    <source>
        <dbReference type="SAM" id="MobiDB-lite"/>
    </source>
</evidence>
<keyword evidence="2" id="KW-0804">Transcription</keyword>
<proteinExistence type="predicted"/>
<dbReference type="InterPro" id="IPR004111">
    <property type="entry name" value="Repressor_TetR_C"/>
</dbReference>
<feature type="domain" description="Tetracycline repressor TetR C-terminal" evidence="4">
    <location>
        <begin position="105"/>
        <end position="229"/>
    </location>
</feature>
<comment type="caution">
    <text evidence="5">The sequence shown here is derived from an EMBL/GenBank/DDBJ whole genome shotgun (WGS) entry which is preliminary data.</text>
</comment>
<name>A0A556CDK3_BREAU</name>
<dbReference type="Proteomes" id="UP000316406">
    <property type="component" value="Unassembled WGS sequence"/>
</dbReference>
<dbReference type="Gene3D" id="1.10.357.10">
    <property type="entry name" value="Tetracycline Repressor, domain 2"/>
    <property type="match status" value="1"/>
</dbReference>
<accession>A0A556CDK3</accession>
<keyword evidence="6" id="KW-1185">Reference proteome</keyword>
<keyword evidence="1" id="KW-0805">Transcription regulation</keyword>
<evidence type="ECO:0000256" key="1">
    <source>
        <dbReference type="ARBA" id="ARBA00023015"/>
    </source>
</evidence>
<gene>
    <name evidence="5" type="ORF">FO013_13775</name>
</gene>
<dbReference type="SUPFAM" id="SSF48498">
    <property type="entry name" value="Tetracyclin repressor-like, C-terminal domain"/>
    <property type="match status" value="1"/>
</dbReference>
<dbReference type="OrthoDB" id="4427109at2"/>
<evidence type="ECO:0000256" key="2">
    <source>
        <dbReference type="ARBA" id="ARBA00023163"/>
    </source>
</evidence>